<reference evidence="1 2" key="1">
    <citation type="journal article" date="2011" name="Stand. Genomic Sci.">
        <title>Complete genome sequence of the gliding freshwater bacterium Fluviicola taffensis type strain (RW262).</title>
        <authorList>
            <person name="Woyke T."/>
            <person name="Chertkov O."/>
            <person name="Lapidus A."/>
            <person name="Nolan M."/>
            <person name="Lucas S."/>
            <person name="Del Rio T.G."/>
            <person name="Tice H."/>
            <person name="Cheng J.F."/>
            <person name="Tapia R."/>
            <person name="Han C."/>
            <person name="Goodwin L."/>
            <person name="Pitluck S."/>
            <person name="Liolios K."/>
            <person name="Pagani I."/>
            <person name="Ivanova N."/>
            <person name="Huntemann M."/>
            <person name="Mavromatis K."/>
            <person name="Mikhailova N."/>
            <person name="Pati A."/>
            <person name="Chen A."/>
            <person name="Palaniappan K."/>
            <person name="Land M."/>
            <person name="Hauser L."/>
            <person name="Brambilla E.M."/>
            <person name="Rohde M."/>
            <person name="Mwirichia R."/>
            <person name="Sikorski J."/>
            <person name="Tindall B.J."/>
            <person name="Goker M."/>
            <person name="Bristow J."/>
            <person name="Eisen J.A."/>
            <person name="Markowitz V."/>
            <person name="Hugenholtz P."/>
            <person name="Klenk H.P."/>
            <person name="Kyrpides N.C."/>
        </authorList>
    </citation>
    <scope>NUCLEOTIDE SEQUENCE [LARGE SCALE GENOMIC DNA]</scope>
    <source>
        <strain evidence="2">DSM 16823 / RW262 / RW262</strain>
    </source>
</reference>
<dbReference type="EMBL" id="CP002542">
    <property type="protein sequence ID" value="AEA45631.1"/>
    <property type="molecule type" value="Genomic_DNA"/>
</dbReference>
<dbReference type="KEGG" id="fte:Fluta_3662"/>
<keyword evidence="2" id="KW-1185">Reference proteome</keyword>
<gene>
    <name evidence="1" type="ordered locus">Fluta_3662</name>
</gene>
<sequence>MSNVKLQIMELISIRDSGIIILKSVDFWTNYELKKNGVIELEITFLYQR</sequence>
<organism evidence="1 2">
    <name type="scientific">Fluviicola taffensis (strain DSM 16823 / NCIMB 13979 / RW262)</name>
    <dbReference type="NCBI Taxonomy" id="755732"/>
    <lineage>
        <taxon>Bacteria</taxon>
        <taxon>Pseudomonadati</taxon>
        <taxon>Bacteroidota</taxon>
        <taxon>Flavobacteriia</taxon>
        <taxon>Flavobacteriales</taxon>
        <taxon>Crocinitomicaceae</taxon>
        <taxon>Fluviicola</taxon>
    </lineage>
</organism>
<dbReference type="STRING" id="755732.Fluta_3662"/>
<accession>F2IER4</accession>
<evidence type="ECO:0000313" key="1">
    <source>
        <dbReference type="EMBL" id="AEA45631.1"/>
    </source>
</evidence>
<name>F2IER4_FLUTR</name>
<dbReference type="HOGENOM" id="CLU_3135948_0_0_10"/>
<reference evidence="2" key="2">
    <citation type="submission" date="2011-02" db="EMBL/GenBank/DDBJ databases">
        <title>The complete genome of Fluviicola taffensis DSM 16823.</title>
        <authorList>
            <consortium name="US DOE Joint Genome Institute (JGI-PGF)"/>
            <person name="Lucas S."/>
            <person name="Copeland A."/>
            <person name="Lapidus A."/>
            <person name="Bruce D."/>
            <person name="Goodwin L."/>
            <person name="Pitluck S."/>
            <person name="Kyrpides N."/>
            <person name="Mavromatis K."/>
            <person name="Ivanova N."/>
            <person name="Mikhailova N."/>
            <person name="Pagani I."/>
            <person name="Chertkov O."/>
            <person name="Detter J.C."/>
            <person name="Han C."/>
            <person name="Tapia R."/>
            <person name="Land M."/>
            <person name="Hauser L."/>
            <person name="Markowitz V."/>
            <person name="Cheng J.-F."/>
            <person name="Hugenholtz P."/>
            <person name="Woyke T."/>
            <person name="Wu D."/>
            <person name="Tindall B."/>
            <person name="Pomrenke H.G."/>
            <person name="Brambilla E."/>
            <person name="Klenk H.-P."/>
            <person name="Eisen J.A."/>
        </authorList>
    </citation>
    <scope>NUCLEOTIDE SEQUENCE [LARGE SCALE GENOMIC DNA]</scope>
    <source>
        <strain evidence="2">DSM 16823 / RW262 / RW262</strain>
    </source>
</reference>
<dbReference type="AlphaFoldDB" id="F2IER4"/>
<evidence type="ECO:0000313" key="2">
    <source>
        <dbReference type="Proteomes" id="UP000007463"/>
    </source>
</evidence>
<protein>
    <submittedName>
        <fullName evidence="1">Uncharacterized protein</fullName>
    </submittedName>
</protein>
<proteinExistence type="predicted"/>
<dbReference type="Proteomes" id="UP000007463">
    <property type="component" value="Chromosome"/>
</dbReference>